<accession>A0A397PFU5</accession>
<dbReference type="RefSeq" id="WP_004211495.1">
    <property type="nucleotide sequence ID" value="NZ_QXDC01000002.1"/>
</dbReference>
<evidence type="ECO:0000313" key="1">
    <source>
        <dbReference type="EMBL" id="RIA46037.1"/>
    </source>
</evidence>
<dbReference type="OrthoDB" id="7510575at2"/>
<dbReference type="Proteomes" id="UP000266568">
    <property type="component" value="Unassembled WGS sequence"/>
</dbReference>
<gene>
    <name evidence="1" type="ORF">DFR49_0566</name>
</gene>
<organism evidence="1 2">
    <name type="scientific">Hephaestia caeni</name>
    <dbReference type="NCBI Taxonomy" id="645617"/>
    <lineage>
        <taxon>Bacteria</taxon>
        <taxon>Pseudomonadati</taxon>
        <taxon>Pseudomonadota</taxon>
        <taxon>Alphaproteobacteria</taxon>
        <taxon>Sphingomonadales</taxon>
        <taxon>Sphingomonadaceae</taxon>
        <taxon>Hephaestia</taxon>
    </lineage>
</organism>
<dbReference type="AlphaFoldDB" id="A0A397PFU5"/>
<evidence type="ECO:0000313" key="2">
    <source>
        <dbReference type="Proteomes" id="UP000266568"/>
    </source>
</evidence>
<proteinExistence type="predicted"/>
<name>A0A397PFU5_9SPHN</name>
<reference evidence="1 2" key="1">
    <citation type="submission" date="2018-08" db="EMBL/GenBank/DDBJ databases">
        <title>Genomic Encyclopedia of Type Strains, Phase IV (KMG-IV): sequencing the most valuable type-strain genomes for metagenomic binning, comparative biology and taxonomic classification.</title>
        <authorList>
            <person name="Goeker M."/>
        </authorList>
    </citation>
    <scope>NUCLEOTIDE SEQUENCE [LARGE SCALE GENOMIC DNA]</scope>
    <source>
        <strain evidence="1 2">DSM 25527</strain>
    </source>
</reference>
<protein>
    <submittedName>
        <fullName evidence="1">Uncharacterized protein</fullName>
    </submittedName>
</protein>
<comment type="caution">
    <text evidence="1">The sequence shown here is derived from an EMBL/GenBank/DDBJ whole genome shotgun (WGS) entry which is preliminary data.</text>
</comment>
<dbReference type="EMBL" id="QXDC01000002">
    <property type="protein sequence ID" value="RIA46037.1"/>
    <property type="molecule type" value="Genomic_DNA"/>
</dbReference>
<keyword evidence="2" id="KW-1185">Reference proteome</keyword>
<sequence length="159" mass="17880">MSVIGHNHIRKVENFDAYEVLAHPLPSRDDRVFRRHEPEGSNVSITYASHDVRIARPTGIGSKGRMAILMHHGRGRFAIEFYESALPIAAALLSLPEREQYALAYAIFEQADECADGARAAEARRWADAFADGRIRKRRSGGKRYVHIETPAEKAIRLS</sequence>